<dbReference type="InterPro" id="IPR006015">
    <property type="entry name" value="Universal_stress_UspA"/>
</dbReference>
<evidence type="ECO:0000256" key="1">
    <source>
        <dbReference type="ARBA" id="ARBA00008791"/>
    </source>
</evidence>
<dbReference type="Proteomes" id="UP000198647">
    <property type="component" value="Unassembled WGS sequence"/>
</dbReference>
<comment type="similarity">
    <text evidence="1">Belongs to the universal stress protein A family.</text>
</comment>
<evidence type="ECO:0000259" key="2">
    <source>
        <dbReference type="Pfam" id="PF00582"/>
    </source>
</evidence>
<comment type="caution">
    <text evidence="3">The sequence shown here is derived from an EMBL/GenBank/DDBJ whole genome shotgun (WGS) entry which is preliminary data.</text>
</comment>
<reference evidence="3 4" key="1">
    <citation type="submission" date="2016-10" db="EMBL/GenBank/DDBJ databases">
        <authorList>
            <person name="Varghese N."/>
            <person name="Submissions S."/>
        </authorList>
    </citation>
    <scope>NUCLEOTIDE SEQUENCE [LARGE SCALE GENOMIC DNA]</scope>
    <source>
        <strain evidence="3 4">DSM 20748</strain>
    </source>
</reference>
<feature type="domain" description="UspA" evidence="2">
    <location>
        <begin position="1"/>
        <end position="140"/>
    </location>
</feature>
<dbReference type="InterPro" id="IPR006016">
    <property type="entry name" value="UspA"/>
</dbReference>
<dbReference type="CDD" id="cd00293">
    <property type="entry name" value="USP-like"/>
    <property type="match status" value="1"/>
</dbReference>
<evidence type="ECO:0000313" key="4">
    <source>
        <dbReference type="Proteomes" id="UP000198647"/>
    </source>
</evidence>
<evidence type="ECO:0000313" key="3">
    <source>
        <dbReference type="EMBL" id="SDX38022.1"/>
    </source>
</evidence>
<dbReference type="InterPro" id="IPR014729">
    <property type="entry name" value="Rossmann-like_a/b/a_fold"/>
</dbReference>
<accession>A0A1H3B7T6</accession>
<dbReference type="Gene3D" id="3.40.50.620">
    <property type="entry name" value="HUPs"/>
    <property type="match status" value="1"/>
</dbReference>
<dbReference type="RefSeq" id="WP_093105094.1">
    <property type="nucleotide sequence ID" value="NZ_FNOS01000001.1"/>
</dbReference>
<sequence length="140" mass="15616">MYTKILLASDGSEHSHRAIDEALKMVDPYKDKVHIEVVYAVDGDQSKKDVLKYGDSDTASLKRKEKFQSTIEYIEAKGLAADITILHGQPAETLIEYANEGDYDCVLVGSRGRNKFQTLILGSVSHKLVKYIQCPVIVVK</sequence>
<dbReference type="SUPFAM" id="SSF52402">
    <property type="entry name" value="Adenine nucleotide alpha hydrolases-like"/>
    <property type="match status" value="1"/>
</dbReference>
<name>A0A1H3B7T6_9BACI</name>
<dbReference type="PANTHER" id="PTHR46268:SF6">
    <property type="entry name" value="UNIVERSAL STRESS PROTEIN UP12"/>
    <property type="match status" value="1"/>
</dbReference>
<keyword evidence="4" id="KW-1185">Reference proteome</keyword>
<gene>
    <name evidence="3" type="ORF">SAMN04488081_0339</name>
</gene>
<dbReference type="EMBL" id="FNOS01000001">
    <property type="protein sequence ID" value="SDX38022.1"/>
    <property type="molecule type" value="Genomic_DNA"/>
</dbReference>
<organism evidence="3 4">
    <name type="scientific">Salimicrobium album</name>
    <dbReference type="NCBI Taxonomy" id="50717"/>
    <lineage>
        <taxon>Bacteria</taxon>
        <taxon>Bacillati</taxon>
        <taxon>Bacillota</taxon>
        <taxon>Bacilli</taxon>
        <taxon>Bacillales</taxon>
        <taxon>Bacillaceae</taxon>
        <taxon>Salimicrobium</taxon>
    </lineage>
</organism>
<proteinExistence type="inferred from homology"/>
<dbReference type="Pfam" id="PF00582">
    <property type="entry name" value="Usp"/>
    <property type="match status" value="1"/>
</dbReference>
<dbReference type="PRINTS" id="PR01438">
    <property type="entry name" value="UNVRSLSTRESS"/>
</dbReference>
<dbReference type="PANTHER" id="PTHR46268">
    <property type="entry name" value="STRESS RESPONSE PROTEIN NHAX"/>
    <property type="match status" value="1"/>
</dbReference>
<protein>
    <submittedName>
        <fullName evidence="3">Nucleotide-binding universal stress protein, UspA family</fullName>
    </submittedName>
</protein>